<dbReference type="GO" id="GO:0016323">
    <property type="term" value="C:basolateral plasma membrane"/>
    <property type="evidence" value="ECO:0007669"/>
    <property type="project" value="UniProtKB-SubCell"/>
</dbReference>
<evidence type="ECO:0000256" key="3">
    <source>
        <dbReference type="ARBA" id="ARBA00022448"/>
    </source>
</evidence>
<keyword evidence="3" id="KW-0813">Transport</keyword>
<reference evidence="8" key="1">
    <citation type="submission" date="2022-03" db="EMBL/GenBank/DDBJ databases">
        <authorList>
            <person name="Alioto T."/>
            <person name="Alioto T."/>
            <person name="Gomez Garrido J."/>
        </authorList>
    </citation>
    <scope>NUCLEOTIDE SEQUENCE</scope>
</reference>
<dbReference type="Proteomes" id="UP001295444">
    <property type="component" value="Chromosome 12"/>
</dbReference>
<evidence type="ECO:0000256" key="7">
    <source>
        <dbReference type="SAM" id="Phobius"/>
    </source>
</evidence>
<keyword evidence="5 7" id="KW-1133">Transmembrane helix</keyword>
<dbReference type="InterPro" id="IPR036259">
    <property type="entry name" value="MFS_trans_sf"/>
</dbReference>
<feature type="transmembrane region" description="Helical" evidence="7">
    <location>
        <begin position="227"/>
        <end position="245"/>
    </location>
</feature>
<feature type="transmembrane region" description="Helical" evidence="7">
    <location>
        <begin position="420"/>
        <end position="442"/>
    </location>
</feature>
<feature type="transmembrane region" description="Helical" evidence="7">
    <location>
        <begin position="162"/>
        <end position="184"/>
    </location>
</feature>
<feature type="transmembrane region" description="Helical" evidence="7">
    <location>
        <begin position="454"/>
        <end position="477"/>
    </location>
</feature>
<organism evidence="8 9">
    <name type="scientific">Pelobates cultripes</name>
    <name type="common">Western spadefoot toad</name>
    <dbReference type="NCBI Taxonomy" id="61616"/>
    <lineage>
        <taxon>Eukaryota</taxon>
        <taxon>Metazoa</taxon>
        <taxon>Chordata</taxon>
        <taxon>Craniata</taxon>
        <taxon>Vertebrata</taxon>
        <taxon>Euteleostomi</taxon>
        <taxon>Amphibia</taxon>
        <taxon>Batrachia</taxon>
        <taxon>Anura</taxon>
        <taxon>Pelobatoidea</taxon>
        <taxon>Pelobatidae</taxon>
        <taxon>Pelobates</taxon>
    </lineage>
</organism>
<dbReference type="PIRSF" id="PIRSF016379">
    <property type="entry name" value="ENT"/>
    <property type="match status" value="1"/>
</dbReference>
<evidence type="ECO:0000256" key="1">
    <source>
        <dbReference type="ARBA" id="ARBA00004554"/>
    </source>
</evidence>
<feature type="transmembrane region" description="Helical" evidence="7">
    <location>
        <begin position="69"/>
        <end position="97"/>
    </location>
</feature>
<dbReference type="AlphaFoldDB" id="A0AAD1TET6"/>
<gene>
    <name evidence="8" type="ORF">PECUL_23A038806</name>
</gene>
<dbReference type="NCBIfam" id="TIGR00939">
    <property type="entry name" value="2a57"/>
    <property type="match status" value="1"/>
</dbReference>
<comment type="subcellular location">
    <subcellularLocation>
        <location evidence="1">Basolateral cell membrane</location>
        <topology evidence="1">Multi-pass membrane protein</topology>
    </subcellularLocation>
</comment>
<dbReference type="PANTHER" id="PTHR10332">
    <property type="entry name" value="EQUILIBRATIVE NUCLEOSIDE TRANSPORTER"/>
    <property type="match status" value="1"/>
</dbReference>
<dbReference type="EMBL" id="OW240923">
    <property type="protein sequence ID" value="CAH2324993.1"/>
    <property type="molecule type" value="Genomic_DNA"/>
</dbReference>
<evidence type="ECO:0000313" key="8">
    <source>
        <dbReference type="EMBL" id="CAH2324993.1"/>
    </source>
</evidence>
<dbReference type="InterPro" id="IPR002259">
    <property type="entry name" value="Eqnu_transpt"/>
</dbReference>
<feature type="transmembrane region" description="Helical" evidence="7">
    <location>
        <begin position="350"/>
        <end position="371"/>
    </location>
</feature>
<dbReference type="InterPro" id="IPR034764">
    <property type="entry name" value="ENT1/ENT2"/>
</dbReference>
<protein>
    <submittedName>
        <fullName evidence="8">Equilibrative nucleoside transporter 2 isoform X1</fullName>
    </submittedName>
</protein>
<keyword evidence="6 7" id="KW-0472">Membrane</keyword>
<evidence type="ECO:0000256" key="6">
    <source>
        <dbReference type="ARBA" id="ARBA00023136"/>
    </source>
</evidence>
<evidence type="ECO:0000256" key="5">
    <source>
        <dbReference type="ARBA" id="ARBA00022989"/>
    </source>
</evidence>
<evidence type="ECO:0000256" key="4">
    <source>
        <dbReference type="ARBA" id="ARBA00022692"/>
    </source>
</evidence>
<name>A0AAD1TET6_PELCU</name>
<comment type="similarity">
    <text evidence="2">Belongs to the SLC29A/ENT transporter (TC 2.A.57) family.</text>
</comment>
<evidence type="ECO:0000313" key="9">
    <source>
        <dbReference type="Proteomes" id="UP001295444"/>
    </source>
</evidence>
<feature type="transmembrane region" description="Helical" evidence="7">
    <location>
        <begin position="135"/>
        <end position="155"/>
    </location>
</feature>
<keyword evidence="9" id="KW-1185">Reference proteome</keyword>
<accession>A0AAD1TET6</accession>
<dbReference type="PANTHER" id="PTHR10332:SF8">
    <property type="entry name" value="EQUILIBRATIVE NUCLEOSIDE TRANSPORTER 2"/>
    <property type="match status" value="1"/>
</dbReference>
<dbReference type="GO" id="GO:0015854">
    <property type="term" value="P:guanine transport"/>
    <property type="evidence" value="ECO:0007669"/>
    <property type="project" value="TreeGrafter"/>
</dbReference>
<dbReference type="Pfam" id="PF01733">
    <property type="entry name" value="Nucleoside_tran"/>
    <property type="match status" value="1"/>
</dbReference>
<keyword evidence="4 7" id="KW-0812">Transmembrane</keyword>
<evidence type="ECO:0000256" key="2">
    <source>
        <dbReference type="ARBA" id="ARBA00007965"/>
    </source>
</evidence>
<dbReference type="PRINTS" id="PR01130">
    <property type="entry name" value="DERENTRNSPRT"/>
</dbReference>
<feature type="transmembrane region" description="Helical" evidence="7">
    <location>
        <begin position="489"/>
        <end position="512"/>
    </location>
</feature>
<dbReference type="SUPFAM" id="SSF103473">
    <property type="entry name" value="MFS general substrate transporter"/>
    <property type="match status" value="1"/>
</dbReference>
<feature type="transmembrane region" description="Helical" evidence="7">
    <location>
        <begin position="196"/>
        <end position="220"/>
    </location>
</feature>
<proteinExistence type="inferred from homology"/>
<feature type="transmembrane region" description="Helical" evidence="7">
    <location>
        <begin position="257"/>
        <end position="278"/>
    </location>
</feature>
<sequence>MAATGGKLNSVREDRTLTQNLLQTQGFWKYPRDSLFSAPDSLRRIIDLSPESYSTISRMSRKDEPNDKYHMVAVIFFILGMGTLLPWNFFITAIPYFQFRLNPEDPAGNYSDLHVNETSAENIHSSGDAFNFNNWLTLLAQLPLLLCTLLNSFLYQCIPERVRIVGSMVSILFLFIVTAVLVTIEMSAQSFFDITMATVWFINAFCAILQGSLFGLLALFPQKYSSMLLSGQGMAGMFAAVAMLLSMSSGADHRTTALGYFITPCVGTFISITCYLLLYRLEFAQFYLSKSNSQVSKNYEVETNTELLNKEINGDPGTEKKAVLLLKDGEACVAVEEKQHVSICAVLKKIWIMALTLVIGFTVTLSVFPAITANVRSNTENESWAKFFNPVCCFLLFNIMDWVGRSITSYTLWPGPDCKYLPLLACCRIIFIPLFMLCNIPNHNYLTVIFSNDAWFIIFMILFSMSSGYCISLPMCLAPKKVLPHESEVTGAIMTFFLALGLSLGAGLSFLLKALL</sequence>
<dbReference type="GO" id="GO:0035364">
    <property type="term" value="P:thymine transport"/>
    <property type="evidence" value="ECO:0007669"/>
    <property type="project" value="TreeGrafter"/>
</dbReference>
<dbReference type="GO" id="GO:0035344">
    <property type="term" value="P:hypoxanthine transport"/>
    <property type="evidence" value="ECO:0007669"/>
    <property type="project" value="TreeGrafter"/>
</dbReference>
<dbReference type="GO" id="GO:0015853">
    <property type="term" value="P:adenine transport"/>
    <property type="evidence" value="ECO:0007669"/>
    <property type="project" value="TreeGrafter"/>
</dbReference>
<dbReference type="GO" id="GO:0015213">
    <property type="term" value="F:uridine transmembrane transporter activity"/>
    <property type="evidence" value="ECO:0007669"/>
    <property type="project" value="UniProtKB-ARBA"/>
</dbReference>